<reference evidence="2" key="1">
    <citation type="journal article" date="2011" name="BMC Genomics">
        <title>Complete genome sequence of the filamentous anoxygenic phototrophic bacterium Chloroflexus aurantiacus.</title>
        <authorList>
            <person name="Tang K.H."/>
            <person name="Barry K."/>
            <person name="Chertkov O."/>
            <person name="Dalin E."/>
            <person name="Han C.S."/>
            <person name="Hauser L.J."/>
            <person name="Honchak B.M."/>
            <person name="Karbach L.E."/>
            <person name="Land M.L."/>
            <person name="Lapidus A."/>
            <person name="Larimer F.W."/>
            <person name="Mikhailova N."/>
            <person name="Pitluck S."/>
            <person name="Pierson B.K."/>
            <person name="Blankenship R.E."/>
        </authorList>
    </citation>
    <scope>NUCLEOTIDE SEQUENCE [LARGE SCALE GENOMIC DNA]</scope>
    <source>
        <strain evidence="2">ATCC 29366 / DSM 635 / J-10-fl</strain>
    </source>
</reference>
<dbReference type="KEGG" id="cau:Caur_0913"/>
<accession>A9WH50</accession>
<dbReference type="EMBL" id="CP000909">
    <property type="protein sequence ID" value="ABY34145.1"/>
    <property type="molecule type" value="Genomic_DNA"/>
</dbReference>
<dbReference type="RefSeq" id="WP_012256801.1">
    <property type="nucleotide sequence ID" value="NC_010175.1"/>
</dbReference>
<keyword evidence="2" id="KW-1185">Reference proteome</keyword>
<name>A9WH50_CHLAA</name>
<dbReference type="HOGENOM" id="CLU_786858_0_0_0"/>
<evidence type="ECO:0000313" key="1">
    <source>
        <dbReference type="EMBL" id="ABY34145.1"/>
    </source>
</evidence>
<dbReference type="STRING" id="324602.Caur_0913"/>
<dbReference type="AlphaFoldDB" id="A9WH50"/>
<dbReference type="Proteomes" id="UP000002008">
    <property type="component" value="Chromosome"/>
</dbReference>
<evidence type="ECO:0000313" key="2">
    <source>
        <dbReference type="Proteomes" id="UP000002008"/>
    </source>
</evidence>
<sequence>MFLSNHRHSLWITCWGLVWILLLLSQPTAAQSTQPQMQVGDHITITGRIEVTFTGLPSTIDKIRWSWNQEPTDEVSWRWIEVEDGNATKWVNPPPDYNNYDPEAPPILYVQLLDLDGTIISLNAPFIRARPIEVTMELLPPERAMSGYTNQNHVNVRLVNIFGGKQGYVAIPHPDELVIHDFFFNDQPALQPEYPLPALEGEILIYVAVWGEETANSKSDWFSLIRDITPPTLTHTQADVDTAGTPARLVMSGRFTDKYAPLPHAIEWQFVASDGSTIGSPVFHVLSETEVGAITTAVLSTEGTPYQLQVTLDTIPVEARMLQVRLFDRAGNSQAIEPIQLPNTSHTVHIPFVGR</sequence>
<dbReference type="EnsemblBacteria" id="ABY34145">
    <property type="protein sequence ID" value="ABY34145"/>
    <property type="gene ID" value="Caur_0913"/>
</dbReference>
<organism evidence="1 2">
    <name type="scientific">Chloroflexus aurantiacus (strain ATCC 29366 / DSM 635 / J-10-fl)</name>
    <dbReference type="NCBI Taxonomy" id="324602"/>
    <lineage>
        <taxon>Bacteria</taxon>
        <taxon>Bacillati</taxon>
        <taxon>Chloroflexota</taxon>
        <taxon>Chloroflexia</taxon>
        <taxon>Chloroflexales</taxon>
        <taxon>Chloroflexineae</taxon>
        <taxon>Chloroflexaceae</taxon>
        <taxon>Chloroflexus</taxon>
    </lineage>
</organism>
<proteinExistence type="predicted"/>
<protein>
    <submittedName>
        <fullName evidence="1">Uncharacterized protein</fullName>
    </submittedName>
</protein>
<gene>
    <name evidence="1" type="ordered locus">Caur_0913</name>
</gene>
<dbReference type="PATRIC" id="fig|324602.8.peg.1048"/>
<dbReference type="InParanoid" id="A9WH50"/>